<dbReference type="EMBL" id="LR796330">
    <property type="protein sequence ID" value="CAB4137049.1"/>
    <property type="molecule type" value="Genomic_DNA"/>
</dbReference>
<organism evidence="1">
    <name type="scientific">uncultured Caudovirales phage</name>
    <dbReference type="NCBI Taxonomy" id="2100421"/>
    <lineage>
        <taxon>Viruses</taxon>
        <taxon>Duplodnaviria</taxon>
        <taxon>Heunggongvirae</taxon>
        <taxon>Uroviricota</taxon>
        <taxon>Caudoviricetes</taxon>
        <taxon>Peduoviridae</taxon>
        <taxon>Maltschvirus</taxon>
        <taxon>Maltschvirus maltsch</taxon>
    </lineage>
</organism>
<dbReference type="EMBL" id="LR796796">
    <property type="protein sequence ID" value="CAB4165974.1"/>
    <property type="molecule type" value="Genomic_DNA"/>
</dbReference>
<name>A0A6J5LZ34_9CAUD</name>
<gene>
    <name evidence="1" type="ORF">UFOVP322_6</name>
    <name evidence="2" type="ORF">UFOVP771_4</name>
    <name evidence="3" type="ORF">UFOVP850_4</name>
</gene>
<proteinExistence type="predicted"/>
<dbReference type="EMBL" id="LR796701">
    <property type="protein sequence ID" value="CAB4160559.1"/>
    <property type="molecule type" value="Genomic_DNA"/>
</dbReference>
<sequence length="389" mass="39104">MASLTLRQTKGAALTHQEVDNNFTSLNTELGTKVQSVSGSTNRISVSGTITPAIDLVSGIATPGSATLASITVDTYGRITAYSSGTAYTNSDARAAVSAGTGISYSSSTGVIAVDTTSIATRTYADTAASTAVNNIVGAAPAALNTLVELATALGNDANFSTTVTNSIAAKVSSVSGTTGRITSSGGITPALDLASGIATPGTYTYSTVTVDTYGRVTSISSGTLPVTAVSGTAGRIVSTGGGSPTLDLASGIATAGTYTGRVTIDTYGRVTSANNTLSGYNEGTVFDLGTTSTPTINIANGNVQKITLNGNWTFSGFSSATAGQSVTILITQDATGSRTFATSTITAKWANGQFSANKSLSTAAGSLDVMYIFFDGSQYLFSLVKGYQ</sequence>
<evidence type="ECO:0000313" key="1">
    <source>
        <dbReference type="EMBL" id="CAB4137049.1"/>
    </source>
</evidence>
<evidence type="ECO:0000313" key="2">
    <source>
        <dbReference type="EMBL" id="CAB4160559.1"/>
    </source>
</evidence>
<reference evidence="1" key="1">
    <citation type="submission" date="2020-04" db="EMBL/GenBank/DDBJ databases">
        <authorList>
            <person name="Chiriac C."/>
            <person name="Salcher M."/>
            <person name="Ghai R."/>
            <person name="Kavagutti S V."/>
        </authorList>
    </citation>
    <scope>NUCLEOTIDE SEQUENCE</scope>
</reference>
<protein>
    <submittedName>
        <fullName evidence="1">Uncharacterized protein</fullName>
    </submittedName>
</protein>
<evidence type="ECO:0000313" key="3">
    <source>
        <dbReference type="EMBL" id="CAB4165974.1"/>
    </source>
</evidence>
<accession>A0A6J5LZ34</accession>